<dbReference type="SUPFAM" id="SSF51430">
    <property type="entry name" value="NAD(P)-linked oxidoreductase"/>
    <property type="match status" value="1"/>
</dbReference>
<evidence type="ECO:0000313" key="6">
    <source>
        <dbReference type="Proteomes" id="UP000075714"/>
    </source>
</evidence>
<keyword evidence="6" id="KW-1185">Reference proteome</keyword>
<sequence length="264" mass="28830">MPSNPLPHQAKELIKACYDAGVNFFDNAEVYASGEAERLMGQAIQASLARLQTDYVDLLYCHRPDPDTPIEETVRAMNHCIDTGMAFYWGTSEWSAEQIQQAQHIADRLGLMPPVVEQPEYNMFERKKVEQDFLPLYDSPSGLGLTIWSPLASGILTGKYGSGTAPEGSRLALEAHKSKLESRRAHIQAASRLEPIAKELGCTMAQLALAWTLRNPHVSTTITGASRVSQVTENMGALAVVPRLTGEVLQRVEAALGGKNGPDV</sequence>
<dbReference type="InterPro" id="IPR005399">
    <property type="entry name" value="K_chnl_volt-dep_bsu_KCNAB-rel"/>
</dbReference>
<accession>A0A150GUV4</accession>
<reference evidence="6" key="1">
    <citation type="journal article" date="2016" name="Nat. Commun.">
        <title>The Gonium pectorale genome demonstrates co-option of cell cycle regulation during the evolution of multicellularity.</title>
        <authorList>
            <person name="Hanschen E.R."/>
            <person name="Marriage T.N."/>
            <person name="Ferris P.J."/>
            <person name="Hamaji T."/>
            <person name="Toyoda A."/>
            <person name="Fujiyama A."/>
            <person name="Neme R."/>
            <person name="Noguchi H."/>
            <person name="Minakuchi Y."/>
            <person name="Suzuki M."/>
            <person name="Kawai-Toyooka H."/>
            <person name="Smith D.R."/>
            <person name="Sparks H."/>
            <person name="Anderson J."/>
            <person name="Bakaric R."/>
            <person name="Luria V."/>
            <person name="Karger A."/>
            <person name="Kirschner M.W."/>
            <person name="Durand P.M."/>
            <person name="Michod R.E."/>
            <person name="Nozaki H."/>
            <person name="Olson B.J."/>
        </authorList>
    </citation>
    <scope>NUCLEOTIDE SEQUENCE [LARGE SCALE GENOMIC DNA]</scope>
    <source>
        <strain evidence="6">NIES-2863</strain>
    </source>
</reference>
<dbReference type="Proteomes" id="UP000075714">
    <property type="component" value="Unassembled WGS sequence"/>
</dbReference>
<dbReference type="PRINTS" id="PR01577">
    <property type="entry name" value="KCNABCHANNEL"/>
</dbReference>
<dbReference type="AlphaFoldDB" id="A0A150GUV4"/>
<name>A0A150GUV4_GONPE</name>
<proteinExistence type="inferred from homology"/>
<dbReference type="InterPro" id="IPR036812">
    <property type="entry name" value="NAD(P)_OxRdtase_dom_sf"/>
</dbReference>
<feature type="domain" description="NADP-dependent oxidoreductase" evidence="4">
    <location>
        <begin position="42"/>
        <end position="255"/>
    </location>
</feature>
<keyword evidence="3" id="KW-0560">Oxidoreductase</keyword>
<dbReference type="PANTHER" id="PTHR43150:SF2">
    <property type="entry name" value="HYPERKINETIC, ISOFORM M"/>
    <property type="match status" value="1"/>
</dbReference>
<dbReference type="Gene3D" id="3.20.20.100">
    <property type="entry name" value="NADP-dependent oxidoreductase domain"/>
    <property type="match status" value="1"/>
</dbReference>
<comment type="caution">
    <text evidence="5">The sequence shown here is derived from an EMBL/GenBank/DDBJ whole genome shotgun (WGS) entry which is preliminary data.</text>
</comment>
<evidence type="ECO:0000256" key="1">
    <source>
        <dbReference type="ARBA" id="ARBA00006515"/>
    </source>
</evidence>
<evidence type="ECO:0000256" key="2">
    <source>
        <dbReference type="ARBA" id="ARBA00022857"/>
    </source>
</evidence>
<organism evidence="5 6">
    <name type="scientific">Gonium pectorale</name>
    <name type="common">Green alga</name>
    <dbReference type="NCBI Taxonomy" id="33097"/>
    <lineage>
        <taxon>Eukaryota</taxon>
        <taxon>Viridiplantae</taxon>
        <taxon>Chlorophyta</taxon>
        <taxon>core chlorophytes</taxon>
        <taxon>Chlorophyceae</taxon>
        <taxon>CS clade</taxon>
        <taxon>Chlamydomonadales</taxon>
        <taxon>Volvocaceae</taxon>
        <taxon>Gonium</taxon>
    </lineage>
</organism>
<dbReference type="PANTHER" id="PTHR43150">
    <property type="entry name" value="HYPERKINETIC, ISOFORM M"/>
    <property type="match status" value="1"/>
</dbReference>
<gene>
    <name evidence="5" type="ORF">GPECTOR_6g536</name>
</gene>
<dbReference type="OrthoDB" id="2310150at2759"/>
<comment type="similarity">
    <text evidence="1">Belongs to the shaker potassium channel beta subunit family.</text>
</comment>
<dbReference type="STRING" id="33097.A0A150GUV4"/>
<evidence type="ECO:0000256" key="3">
    <source>
        <dbReference type="ARBA" id="ARBA00023002"/>
    </source>
</evidence>
<evidence type="ECO:0000313" key="5">
    <source>
        <dbReference type="EMBL" id="KXZ53619.1"/>
    </source>
</evidence>
<dbReference type="InterPro" id="IPR023210">
    <property type="entry name" value="NADP_OxRdtase_dom"/>
</dbReference>
<dbReference type="GO" id="GO:0016491">
    <property type="term" value="F:oxidoreductase activity"/>
    <property type="evidence" value="ECO:0007669"/>
    <property type="project" value="UniProtKB-KW"/>
</dbReference>
<dbReference type="Pfam" id="PF00248">
    <property type="entry name" value="Aldo_ket_red"/>
    <property type="match status" value="1"/>
</dbReference>
<evidence type="ECO:0000259" key="4">
    <source>
        <dbReference type="Pfam" id="PF00248"/>
    </source>
</evidence>
<dbReference type="EMBL" id="LSYV01000007">
    <property type="protein sequence ID" value="KXZ53619.1"/>
    <property type="molecule type" value="Genomic_DNA"/>
</dbReference>
<protein>
    <recommendedName>
        <fullName evidence="4">NADP-dependent oxidoreductase domain-containing protein</fullName>
    </recommendedName>
</protein>
<keyword evidence="2" id="KW-0521">NADP</keyword>